<dbReference type="OrthoDB" id="202478at2157"/>
<dbReference type="EMBL" id="FNFC01000002">
    <property type="protein sequence ID" value="SDJ30901.1"/>
    <property type="molecule type" value="Genomic_DNA"/>
</dbReference>
<dbReference type="Pfam" id="PF00582">
    <property type="entry name" value="Usp"/>
    <property type="match status" value="1"/>
</dbReference>
<reference evidence="2 3" key="1">
    <citation type="submission" date="2016-10" db="EMBL/GenBank/DDBJ databases">
        <authorList>
            <person name="de Groot N.N."/>
        </authorList>
    </citation>
    <scope>NUCLEOTIDE SEQUENCE [LARGE SCALE GENOMIC DNA]</scope>
    <source>
        <strain evidence="2 3">IBRC-M10015</strain>
    </source>
</reference>
<organism evidence="2 3">
    <name type="scientific">Halovenus aranensis</name>
    <dbReference type="NCBI Taxonomy" id="890420"/>
    <lineage>
        <taxon>Archaea</taxon>
        <taxon>Methanobacteriati</taxon>
        <taxon>Methanobacteriota</taxon>
        <taxon>Stenosarchaea group</taxon>
        <taxon>Halobacteria</taxon>
        <taxon>Halobacteriales</taxon>
        <taxon>Haloarculaceae</taxon>
        <taxon>Halovenus</taxon>
    </lineage>
</organism>
<keyword evidence="3" id="KW-1185">Reference proteome</keyword>
<protein>
    <submittedName>
        <fullName evidence="2">Nucleotide-binding universal stress protein, UspA family</fullName>
    </submittedName>
</protein>
<feature type="domain" description="UspA" evidence="1">
    <location>
        <begin position="6"/>
        <end position="134"/>
    </location>
</feature>
<gene>
    <name evidence="2" type="ORF">SAMN05216226_10272</name>
</gene>
<evidence type="ECO:0000313" key="2">
    <source>
        <dbReference type="EMBL" id="SDJ30901.1"/>
    </source>
</evidence>
<dbReference type="AlphaFoldDB" id="A0A1G8SNY3"/>
<dbReference type="RefSeq" id="WP_092698993.1">
    <property type="nucleotide sequence ID" value="NZ_FNFC01000002.1"/>
</dbReference>
<dbReference type="Gene3D" id="3.40.50.620">
    <property type="entry name" value="HUPs"/>
    <property type="match status" value="1"/>
</dbReference>
<dbReference type="SUPFAM" id="SSF52402">
    <property type="entry name" value="Adenine nucleotide alpha hydrolases-like"/>
    <property type="match status" value="1"/>
</dbReference>
<dbReference type="STRING" id="890420.SAMN05216226_10272"/>
<proteinExistence type="predicted"/>
<evidence type="ECO:0000313" key="3">
    <source>
        <dbReference type="Proteomes" id="UP000198856"/>
    </source>
</evidence>
<accession>A0A1G8SNY3</accession>
<dbReference type="InterPro" id="IPR014729">
    <property type="entry name" value="Rossmann-like_a/b/a_fold"/>
</dbReference>
<dbReference type="InterPro" id="IPR006016">
    <property type="entry name" value="UspA"/>
</dbReference>
<sequence>MATNDMLEHVLVPVATEADATETARALREYSPAQVTVTHVVEKGGGVPDKTPVEQSEAVAADAYDAVREWFPDAEEHTTYETDVVRGIFAAAREVEATAIAFQPRGGNRLAKFLAGDLTQKLVTNAPLPVLVLPQEGGRY</sequence>
<dbReference type="Proteomes" id="UP000198856">
    <property type="component" value="Unassembled WGS sequence"/>
</dbReference>
<evidence type="ECO:0000259" key="1">
    <source>
        <dbReference type="Pfam" id="PF00582"/>
    </source>
</evidence>
<name>A0A1G8SNY3_9EURY</name>